<comment type="caution">
    <text evidence="1">The sequence shown here is derived from an EMBL/GenBank/DDBJ whole genome shotgun (WGS) entry which is preliminary data.</text>
</comment>
<dbReference type="InterPro" id="IPR007487">
    <property type="entry name" value="ABC_transpt-TYRBP-like"/>
</dbReference>
<evidence type="ECO:0000313" key="1">
    <source>
        <dbReference type="EMBL" id="GFM32820.1"/>
    </source>
</evidence>
<dbReference type="Gene3D" id="3.40.50.2300">
    <property type="match status" value="2"/>
</dbReference>
<dbReference type="PANTHER" id="PTHR35271:SF1">
    <property type="entry name" value="ABC TRANSPORTER, SUBSTRATE-BINDING LIPOPROTEIN"/>
    <property type="match status" value="1"/>
</dbReference>
<keyword evidence="2" id="KW-1185">Reference proteome</keyword>
<proteinExistence type="predicted"/>
<reference evidence="1 2" key="1">
    <citation type="submission" date="2020-05" db="EMBL/GenBank/DDBJ databases">
        <title>Draft genome sequence of Desulfovibrio sp. strain HN2T.</title>
        <authorList>
            <person name="Ueno A."/>
            <person name="Tamazawa S."/>
            <person name="Tamamura S."/>
            <person name="Murakami T."/>
            <person name="Kiyama T."/>
            <person name="Inomata H."/>
            <person name="Amano Y."/>
            <person name="Miyakawa K."/>
            <person name="Tamaki H."/>
            <person name="Naganuma T."/>
            <person name="Kaneko K."/>
        </authorList>
    </citation>
    <scope>NUCLEOTIDE SEQUENCE [LARGE SCALE GENOMIC DNA]</scope>
    <source>
        <strain evidence="1 2">HN2</strain>
    </source>
</reference>
<accession>A0A7J0BGJ0</accession>
<sequence>MERILCWLLLPLLLWGGEVGAGQFKVLIVHSYSPELPWVQQCNRGISSALPEGFALRFEYLDTKRIPESEYPRKAEEAMQVYRAYAPDLVMLGDDNALRLLGPRMAADGLPIVFFGINGNPRSYFKSIPPNVSGRLEILPLFSWVRYIRRIMPKAKQCLILMDRSETSDALISHFFGENIHASVDGVTVDYRIVSTFAEWKQAVNESVGYQFITIPLFHTLKDKNGTVVPVEDVARWVSTQSRIPVFAYQDYMVGNNGVVGAYVIAGEAHAFSAAELARKILLGEASDKGGLSADHVGTFYFNRKQLERFGLTLPPGMEKDALFTE</sequence>
<gene>
    <name evidence="1" type="ORF">DSM101010T_11850</name>
</gene>
<protein>
    <recommendedName>
        <fullName evidence="3">ABC transporter substrate-binding protein</fullName>
    </recommendedName>
</protein>
<dbReference type="RefSeq" id="WP_174404492.1">
    <property type="nucleotide sequence ID" value="NZ_BLVO01000012.1"/>
</dbReference>
<evidence type="ECO:0008006" key="3">
    <source>
        <dbReference type="Google" id="ProtNLM"/>
    </source>
</evidence>
<dbReference type="EMBL" id="BLVO01000012">
    <property type="protein sequence ID" value="GFM32820.1"/>
    <property type="molecule type" value="Genomic_DNA"/>
</dbReference>
<evidence type="ECO:0000313" key="2">
    <source>
        <dbReference type="Proteomes" id="UP000503840"/>
    </source>
</evidence>
<dbReference type="PANTHER" id="PTHR35271">
    <property type="entry name" value="ABC TRANSPORTER, SUBSTRATE-BINDING LIPOPROTEIN-RELATED"/>
    <property type="match status" value="1"/>
</dbReference>
<name>A0A7J0BGJ0_9BACT</name>
<organism evidence="1 2">
    <name type="scientific">Desulfovibrio subterraneus</name>
    <dbReference type="NCBI Taxonomy" id="2718620"/>
    <lineage>
        <taxon>Bacteria</taxon>
        <taxon>Pseudomonadati</taxon>
        <taxon>Thermodesulfobacteriota</taxon>
        <taxon>Desulfovibrionia</taxon>
        <taxon>Desulfovibrionales</taxon>
        <taxon>Desulfovibrionaceae</taxon>
        <taxon>Desulfovibrio</taxon>
    </lineage>
</organism>
<dbReference type="Proteomes" id="UP000503840">
    <property type="component" value="Unassembled WGS sequence"/>
</dbReference>
<dbReference type="AlphaFoldDB" id="A0A7J0BGJ0"/>